<sequence>MATYPFNLSSPVPIKGYTIFDDFLRALPSPTDGPATTQAWLKNWYSVPRSGGTRIPYEVIEKFELNGAQLREYGQDMPRLVRYLRSAGFHPADRWRVAEAIGAALTREHITKDVDEWKVSFKHHNNFRGWMRDEINEIAREMLQLLVAPFRKSSEAPTGIDADDD</sequence>
<dbReference type="Proteomes" id="UP000566819">
    <property type="component" value="Unassembled WGS sequence"/>
</dbReference>
<dbReference type="EMBL" id="JAAMPI010000044">
    <property type="protein sequence ID" value="KAF4636903.1"/>
    <property type="molecule type" value="Genomic_DNA"/>
</dbReference>
<gene>
    <name evidence="1" type="ORF">G7Y89_g1170</name>
</gene>
<dbReference type="AlphaFoldDB" id="A0A8H4RWU7"/>
<name>A0A8H4RWU7_9HELO</name>
<proteinExistence type="predicted"/>
<evidence type="ECO:0000313" key="2">
    <source>
        <dbReference type="Proteomes" id="UP000566819"/>
    </source>
</evidence>
<accession>A0A8H4RWU7</accession>
<reference evidence="1 2" key="1">
    <citation type="submission" date="2020-03" db="EMBL/GenBank/DDBJ databases">
        <title>Draft Genome Sequence of Cudoniella acicularis.</title>
        <authorList>
            <person name="Buettner E."/>
            <person name="Kellner H."/>
        </authorList>
    </citation>
    <scope>NUCLEOTIDE SEQUENCE [LARGE SCALE GENOMIC DNA]</scope>
    <source>
        <strain evidence="1 2">DSM 108380</strain>
    </source>
</reference>
<comment type="caution">
    <text evidence="1">The sequence shown here is derived from an EMBL/GenBank/DDBJ whole genome shotgun (WGS) entry which is preliminary data.</text>
</comment>
<evidence type="ECO:0000313" key="1">
    <source>
        <dbReference type="EMBL" id="KAF4636903.1"/>
    </source>
</evidence>
<protein>
    <submittedName>
        <fullName evidence="1">Uncharacterized protein</fullName>
    </submittedName>
</protein>
<keyword evidence="2" id="KW-1185">Reference proteome</keyword>
<organism evidence="1 2">
    <name type="scientific">Cudoniella acicularis</name>
    <dbReference type="NCBI Taxonomy" id="354080"/>
    <lineage>
        <taxon>Eukaryota</taxon>
        <taxon>Fungi</taxon>
        <taxon>Dikarya</taxon>
        <taxon>Ascomycota</taxon>
        <taxon>Pezizomycotina</taxon>
        <taxon>Leotiomycetes</taxon>
        <taxon>Helotiales</taxon>
        <taxon>Tricladiaceae</taxon>
        <taxon>Cudoniella</taxon>
    </lineage>
</organism>